<dbReference type="InterPro" id="IPR001461">
    <property type="entry name" value="Aspartic_peptidase_A1"/>
</dbReference>
<dbReference type="FunFam" id="2.40.70.10:FF:000115">
    <property type="entry name" value="Lysosomal aspartic protease"/>
    <property type="match status" value="1"/>
</dbReference>
<dbReference type="EMBL" id="BDDD01005643">
    <property type="protein sequence ID" value="GAV89651.1"/>
    <property type="molecule type" value="Genomic_DNA"/>
</dbReference>
<feature type="signal peptide" evidence="10">
    <location>
        <begin position="1"/>
        <end position="16"/>
    </location>
</feature>
<feature type="active site" evidence="8">
    <location>
        <position position="78"/>
    </location>
</feature>
<dbReference type="InterPro" id="IPR033121">
    <property type="entry name" value="PEPTIDASE_A1"/>
</dbReference>
<dbReference type="GO" id="GO:0004190">
    <property type="term" value="F:aspartic-type endopeptidase activity"/>
    <property type="evidence" value="ECO:0007669"/>
    <property type="project" value="UniProtKB-KW"/>
</dbReference>
<keyword evidence="13" id="KW-1185">Reference proteome</keyword>
<evidence type="ECO:0000256" key="1">
    <source>
        <dbReference type="ARBA" id="ARBA00007447"/>
    </source>
</evidence>
<dbReference type="PROSITE" id="PS00141">
    <property type="entry name" value="ASP_PROTEASE"/>
    <property type="match status" value="2"/>
</dbReference>
<evidence type="ECO:0000256" key="7">
    <source>
        <dbReference type="ARBA" id="ARBA00023180"/>
    </source>
</evidence>
<dbReference type="PANTHER" id="PTHR47966:SF76">
    <property type="entry name" value="ASPARTIC PROTEINASE A1"/>
    <property type="match status" value="1"/>
</dbReference>
<comment type="similarity">
    <text evidence="1 9">Belongs to the peptidase A1 family.</text>
</comment>
<keyword evidence="10" id="KW-0732">Signal</keyword>
<evidence type="ECO:0000256" key="10">
    <source>
        <dbReference type="SAM" id="SignalP"/>
    </source>
</evidence>
<dbReference type="Pfam" id="PF00026">
    <property type="entry name" value="Asp"/>
    <property type="match status" value="1"/>
</dbReference>
<sequence>AAAFFLVFLLFPLVFPTHEGGLVRIGLKKRKFHKNKRVAAQLDSTEGEMESLKNFRDTEYYGEIGIGTPPQLFTVIFDTGSSNLWVPSIYCFNCDSHSEYDSSSSSTYKDNGTLAVISYGSGSISGFFSQDILTVNNLEVQRQDFTEATYENGFSGLPSDGILGLAFPSISVENAVPPVYNMISQGLVKEPLFSVWLNRNGIGGGGGELVLGGSDPNHYTGKPTYVPVTKEGYWQFAFKDFSIGDKAAGYCKTSCPAIADTGTSLFTGPTVYIYHSAGNCIDQRSKLGST</sequence>
<evidence type="ECO:0000256" key="4">
    <source>
        <dbReference type="ARBA" id="ARBA00022801"/>
    </source>
</evidence>
<gene>
    <name evidence="12" type="ORF">CFOL_v3_33065</name>
</gene>
<dbReference type="InterPro" id="IPR001969">
    <property type="entry name" value="Aspartic_peptidase_AS"/>
</dbReference>
<dbReference type="PRINTS" id="PR00792">
    <property type="entry name" value="PEPSIN"/>
</dbReference>
<evidence type="ECO:0000256" key="3">
    <source>
        <dbReference type="ARBA" id="ARBA00022750"/>
    </source>
</evidence>
<dbReference type="InterPro" id="IPR021109">
    <property type="entry name" value="Peptidase_aspartic_dom_sf"/>
</dbReference>
<keyword evidence="4 9" id="KW-0378">Hydrolase</keyword>
<evidence type="ECO:0000313" key="12">
    <source>
        <dbReference type="EMBL" id="GAV89651.1"/>
    </source>
</evidence>
<organism evidence="12 13">
    <name type="scientific">Cephalotus follicularis</name>
    <name type="common">Albany pitcher plant</name>
    <dbReference type="NCBI Taxonomy" id="3775"/>
    <lineage>
        <taxon>Eukaryota</taxon>
        <taxon>Viridiplantae</taxon>
        <taxon>Streptophyta</taxon>
        <taxon>Embryophyta</taxon>
        <taxon>Tracheophyta</taxon>
        <taxon>Spermatophyta</taxon>
        <taxon>Magnoliopsida</taxon>
        <taxon>eudicotyledons</taxon>
        <taxon>Gunneridae</taxon>
        <taxon>Pentapetalae</taxon>
        <taxon>rosids</taxon>
        <taxon>fabids</taxon>
        <taxon>Oxalidales</taxon>
        <taxon>Cephalotaceae</taxon>
        <taxon>Cephalotus</taxon>
    </lineage>
</organism>
<proteinExistence type="inferred from homology"/>
<evidence type="ECO:0000256" key="9">
    <source>
        <dbReference type="RuleBase" id="RU000454"/>
    </source>
</evidence>
<dbReference type="PROSITE" id="PS51767">
    <property type="entry name" value="PEPTIDASE_A1"/>
    <property type="match status" value="1"/>
</dbReference>
<evidence type="ECO:0000259" key="11">
    <source>
        <dbReference type="PROSITE" id="PS51767"/>
    </source>
</evidence>
<comment type="caution">
    <text evidence="12">The sequence shown here is derived from an EMBL/GenBank/DDBJ whole genome shotgun (WGS) entry which is preliminary data.</text>
</comment>
<dbReference type="InParanoid" id="A0A1Q3DB23"/>
<feature type="domain" description="Peptidase A1" evidence="11">
    <location>
        <begin position="60"/>
        <end position="290"/>
    </location>
</feature>
<reference evidence="13" key="1">
    <citation type="submission" date="2016-04" db="EMBL/GenBank/DDBJ databases">
        <title>Cephalotus genome sequencing.</title>
        <authorList>
            <person name="Fukushima K."/>
            <person name="Hasebe M."/>
            <person name="Fang X."/>
        </authorList>
    </citation>
    <scope>NUCLEOTIDE SEQUENCE [LARGE SCALE GENOMIC DNA]</scope>
    <source>
        <strain evidence="13">cv. St1</strain>
    </source>
</reference>
<keyword evidence="3 9" id="KW-0064">Aspartyl protease</keyword>
<feature type="active site" evidence="8">
    <location>
        <position position="260"/>
    </location>
</feature>
<dbReference type="STRING" id="3775.A0A1Q3DB23"/>
<dbReference type="AlphaFoldDB" id="A0A1Q3DB23"/>
<dbReference type="Proteomes" id="UP000187406">
    <property type="component" value="Unassembled WGS sequence"/>
</dbReference>
<evidence type="ECO:0000313" key="13">
    <source>
        <dbReference type="Proteomes" id="UP000187406"/>
    </source>
</evidence>
<dbReference type="PANTHER" id="PTHR47966">
    <property type="entry name" value="BETA-SITE APP-CLEAVING ENZYME, ISOFORM A-RELATED"/>
    <property type="match status" value="1"/>
</dbReference>
<accession>A0A1Q3DB23</accession>
<evidence type="ECO:0000256" key="2">
    <source>
        <dbReference type="ARBA" id="ARBA00022670"/>
    </source>
</evidence>
<feature type="chain" id="PRO_5012524003" evidence="10">
    <location>
        <begin position="17"/>
        <end position="290"/>
    </location>
</feature>
<feature type="non-terminal residue" evidence="12">
    <location>
        <position position="1"/>
    </location>
</feature>
<keyword evidence="6" id="KW-1015">Disulfide bond</keyword>
<dbReference type="GO" id="GO:0006508">
    <property type="term" value="P:proteolysis"/>
    <property type="evidence" value="ECO:0007669"/>
    <property type="project" value="UniProtKB-KW"/>
</dbReference>
<keyword evidence="5" id="KW-0865">Zymogen</keyword>
<dbReference type="OrthoDB" id="771136at2759"/>
<evidence type="ECO:0000256" key="6">
    <source>
        <dbReference type="ARBA" id="ARBA00023157"/>
    </source>
</evidence>
<protein>
    <submittedName>
        <fullName evidence="12">Asp domain-containing protein</fullName>
    </submittedName>
</protein>
<dbReference type="Gene3D" id="2.40.70.10">
    <property type="entry name" value="Acid Proteases"/>
    <property type="match status" value="2"/>
</dbReference>
<name>A0A1Q3DB23_CEPFO</name>
<evidence type="ECO:0000256" key="5">
    <source>
        <dbReference type="ARBA" id="ARBA00023145"/>
    </source>
</evidence>
<keyword evidence="7" id="KW-0325">Glycoprotein</keyword>
<evidence type="ECO:0000256" key="8">
    <source>
        <dbReference type="PIRSR" id="PIRSR601461-1"/>
    </source>
</evidence>
<keyword evidence="2 9" id="KW-0645">Protease</keyword>
<dbReference type="SUPFAM" id="SSF50630">
    <property type="entry name" value="Acid proteases"/>
    <property type="match status" value="1"/>
</dbReference>